<dbReference type="InterPro" id="IPR041682">
    <property type="entry name" value="AAA_14"/>
</dbReference>
<comment type="caution">
    <text evidence="3">The sequence shown here is derived from an EMBL/GenBank/DDBJ whole genome shotgun (WGS) entry which is preliminary data.</text>
</comment>
<name>A0A0G0LPQ6_9BACT</name>
<dbReference type="InterPro" id="IPR025420">
    <property type="entry name" value="DUF4143"/>
</dbReference>
<evidence type="ECO:0000313" key="3">
    <source>
        <dbReference type="EMBL" id="KKQ89955.1"/>
    </source>
</evidence>
<dbReference type="SUPFAM" id="SSF52540">
    <property type="entry name" value="P-loop containing nucleoside triphosphate hydrolases"/>
    <property type="match status" value="1"/>
</dbReference>
<reference evidence="3 4" key="1">
    <citation type="journal article" date="2015" name="Nature">
        <title>rRNA introns, odd ribosomes, and small enigmatic genomes across a large radiation of phyla.</title>
        <authorList>
            <person name="Brown C.T."/>
            <person name="Hug L.A."/>
            <person name="Thomas B.C."/>
            <person name="Sharon I."/>
            <person name="Castelle C.J."/>
            <person name="Singh A."/>
            <person name="Wilkins M.J."/>
            <person name="Williams K.H."/>
            <person name="Banfield J.F."/>
        </authorList>
    </citation>
    <scope>NUCLEOTIDE SEQUENCE [LARGE SCALE GENOMIC DNA]</scope>
</reference>
<dbReference type="EMBL" id="LBVO01000016">
    <property type="protein sequence ID" value="KKQ89955.1"/>
    <property type="molecule type" value="Genomic_DNA"/>
</dbReference>
<dbReference type="InterPro" id="IPR027417">
    <property type="entry name" value="P-loop_NTPase"/>
</dbReference>
<evidence type="ECO:0000313" key="4">
    <source>
        <dbReference type="Proteomes" id="UP000033934"/>
    </source>
</evidence>
<protein>
    <recommendedName>
        <fullName evidence="5">AAA+ ATPase domain-containing protein</fullName>
    </recommendedName>
</protein>
<dbReference type="Gene3D" id="3.40.50.300">
    <property type="entry name" value="P-loop containing nucleotide triphosphate hydrolases"/>
    <property type="match status" value="1"/>
</dbReference>
<dbReference type="PANTHER" id="PTHR33295:SF8">
    <property type="entry name" value="AAA+ ATPASE DOMAIN-CONTAINING PROTEIN"/>
    <property type="match status" value="1"/>
</dbReference>
<accession>A0A0G0LPQ6</accession>
<evidence type="ECO:0000259" key="1">
    <source>
        <dbReference type="Pfam" id="PF13173"/>
    </source>
</evidence>
<proteinExistence type="predicted"/>
<dbReference type="Pfam" id="PF13173">
    <property type="entry name" value="AAA_14"/>
    <property type="match status" value="1"/>
</dbReference>
<gene>
    <name evidence="3" type="ORF">UT11_C0016G0005</name>
</gene>
<dbReference type="Pfam" id="PF13635">
    <property type="entry name" value="DUF4143"/>
    <property type="match status" value="1"/>
</dbReference>
<dbReference type="PANTHER" id="PTHR33295">
    <property type="entry name" value="ATPASE"/>
    <property type="match status" value="1"/>
</dbReference>
<organism evidence="3 4">
    <name type="scientific">Berkelbacteria bacterium GW2011_GWA2_38_9</name>
    <dbReference type="NCBI Taxonomy" id="1618334"/>
    <lineage>
        <taxon>Bacteria</taxon>
        <taxon>Candidatus Berkelbacteria</taxon>
    </lineage>
</organism>
<feature type="domain" description="AAA" evidence="1">
    <location>
        <begin position="38"/>
        <end position="167"/>
    </location>
</feature>
<evidence type="ECO:0000259" key="2">
    <source>
        <dbReference type="Pfam" id="PF13635"/>
    </source>
</evidence>
<dbReference type="AlphaFoldDB" id="A0A0G0LPQ6"/>
<dbReference type="Proteomes" id="UP000033934">
    <property type="component" value="Unassembled WGS sequence"/>
</dbReference>
<sequence length="425" mass="49950">MNIESQQLIQIIDFWQKSIDREKLLDRAVLKDINLKSKEVIDIVGPRRSGKSSVLKLIIKNLNLKDNFLFINFEDPFFITNNDPQIIEEIISTFREYFNKNLEYVFFDEIHEITAWEKAIRKLRDGEKFKIFLTGSSSKLLSGEIASLLTGRHLSYKVLPLSFSEFLSFKNIEITNAKDQILNEKTIQSAFEDYFQVGGFPEVVVSKNQELLKNYFSDLLQKDIVMRYNIREKEILEKMAVYVLSNAGKIISIESLKEMFRISFTAVSAYLEYFKEAFLIFDLPQFSYSLKDQNKSSKKIYAIDQGLANVVSFRFSEDRGRILENIVFLELKRREEEIYYYRTKNNLEVDFLTREKNQSKELIQVAWNLDDQATKDREIKSLIQAMTELNLSNGTIVTYSQEEVVEIENKKIFIKPVYKWLLPNQ</sequence>
<evidence type="ECO:0008006" key="5">
    <source>
        <dbReference type="Google" id="ProtNLM"/>
    </source>
</evidence>
<feature type="domain" description="DUF4143" evidence="2">
    <location>
        <begin position="221"/>
        <end position="367"/>
    </location>
</feature>